<reference evidence="2 3" key="1">
    <citation type="submission" date="2023-04" db="EMBL/GenBank/DDBJ databases">
        <title>Genome Sequence of Selenomonas sputigena ATCC 33150.</title>
        <authorList>
            <person name="Miller D.P."/>
            <person name="Anvari S."/>
            <person name="Polson S.W."/>
            <person name="Macdonald M."/>
            <person name="Mcdowell J.V."/>
        </authorList>
    </citation>
    <scope>NUCLEOTIDE SEQUENCE [LARGE SCALE GENOMIC DNA]</scope>
    <source>
        <strain evidence="2 3">ATCC 33150</strain>
    </source>
</reference>
<dbReference type="Proteomes" id="UP001559623">
    <property type="component" value="Unassembled WGS sequence"/>
</dbReference>
<comment type="caution">
    <text evidence="2">The sequence shown here is derived from an EMBL/GenBank/DDBJ whole genome shotgun (WGS) entry which is preliminary data.</text>
</comment>
<dbReference type="EMBL" id="JARVLH010000003">
    <property type="protein sequence ID" value="MEX5285331.1"/>
    <property type="molecule type" value="Genomic_DNA"/>
</dbReference>
<evidence type="ECO:0000313" key="2">
    <source>
        <dbReference type="EMBL" id="MEX5285331.1"/>
    </source>
</evidence>
<feature type="signal peptide" evidence="1">
    <location>
        <begin position="1"/>
        <end position="25"/>
    </location>
</feature>
<proteinExistence type="predicted"/>
<evidence type="ECO:0000256" key="1">
    <source>
        <dbReference type="SAM" id="SignalP"/>
    </source>
</evidence>
<sequence length="127" mass="15108">MKKRICLMALIVSAAILLPTYVCEAKDVWVDHWNSENVDIYVMDDTLTSGTSDSGRYFKVSAKEVRNGELVRIVHWNFSKYKSDMWRYKTNTMRGDHTTVVIPKDQLFEFCMDSLGWSYYIKEYWYY</sequence>
<evidence type="ECO:0000313" key="3">
    <source>
        <dbReference type="Proteomes" id="UP001559623"/>
    </source>
</evidence>
<protein>
    <submittedName>
        <fullName evidence="2">Uncharacterized protein</fullName>
    </submittedName>
</protein>
<gene>
    <name evidence="2" type="ORF">QCO44_06715</name>
</gene>
<organism evidence="2 3">
    <name type="scientific">Selenomonas sputigena</name>
    <dbReference type="NCBI Taxonomy" id="69823"/>
    <lineage>
        <taxon>Bacteria</taxon>
        <taxon>Bacillati</taxon>
        <taxon>Bacillota</taxon>
        <taxon>Negativicutes</taxon>
        <taxon>Selenomonadales</taxon>
        <taxon>Selenomonadaceae</taxon>
        <taxon>Selenomonas</taxon>
    </lineage>
</organism>
<name>A0ABV3X577_9FIRM</name>
<keyword evidence="1" id="KW-0732">Signal</keyword>
<dbReference type="RefSeq" id="WP_368847058.1">
    <property type="nucleotide sequence ID" value="NZ_CP194411.1"/>
</dbReference>
<feature type="chain" id="PRO_5046397068" evidence="1">
    <location>
        <begin position="26"/>
        <end position="127"/>
    </location>
</feature>
<accession>A0ABV3X577</accession>
<keyword evidence="3" id="KW-1185">Reference proteome</keyword>